<accession>A0A024QI85</accession>
<organism evidence="1 2">
    <name type="scientific">Virgibacillus massiliensis</name>
    <dbReference type="NCBI Taxonomy" id="1462526"/>
    <lineage>
        <taxon>Bacteria</taxon>
        <taxon>Bacillati</taxon>
        <taxon>Bacillota</taxon>
        <taxon>Bacilli</taxon>
        <taxon>Bacillales</taxon>
        <taxon>Bacillaceae</taxon>
        <taxon>Virgibacillus</taxon>
    </lineage>
</organism>
<comment type="caution">
    <text evidence="1">The sequence shown here is derived from an EMBL/GenBank/DDBJ whole genome shotgun (WGS) entry which is preliminary data.</text>
</comment>
<protein>
    <submittedName>
        <fullName evidence="1">Uncharacterized protein</fullName>
    </submittedName>
</protein>
<evidence type="ECO:0000313" key="1">
    <source>
        <dbReference type="EMBL" id="CDQ41937.1"/>
    </source>
</evidence>
<sequence>MKQITECLDRAFQNKRPLKKKWVAFLEWQQDVQRPYLYLYHYHHLILIYDPISYYSLYEWHEKKSDYRGLLAAKKYLNERHYNDKVPSK</sequence>
<proteinExistence type="predicted"/>
<name>A0A024QI85_9BACI</name>
<reference evidence="1 2" key="1">
    <citation type="submission" date="2014-03" db="EMBL/GenBank/DDBJ databases">
        <authorList>
            <person name="Urmite Genomes U."/>
        </authorList>
    </citation>
    <scope>NUCLEOTIDE SEQUENCE [LARGE SCALE GENOMIC DNA]</scope>
    <source>
        <strain evidence="1 2">Vm-5</strain>
    </source>
</reference>
<evidence type="ECO:0000313" key="2">
    <source>
        <dbReference type="Proteomes" id="UP000028875"/>
    </source>
</evidence>
<dbReference type="AlphaFoldDB" id="A0A024QI85"/>
<dbReference type="STRING" id="1462526.BN990_04316"/>
<reference evidence="2" key="2">
    <citation type="submission" date="2014-05" db="EMBL/GenBank/DDBJ databases">
        <title>Draft genome sequence of Virgibacillus massiliensis Vm-5.</title>
        <authorList>
            <person name="Khelaifia S."/>
            <person name="Croce O."/>
            <person name="Lagier J.C."/>
            <person name="Raoult D."/>
        </authorList>
    </citation>
    <scope>NUCLEOTIDE SEQUENCE [LARGE SCALE GENOMIC DNA]</scope>
    <source>
        <strain evidence="2">Vm-5</strain>
    </source>
</reference>
<dbReference type="Proteomes" id="UP000028875">
    <property type="component" value="Unassembled WGS sequence"/>
</dbReference>
<dbReference type="OrthoDB" id="2991542at2"/>
<keyword evidence="2" id="KW-1185">Reference proteome</keyword>
<dbReference type="RefSeq" id="WP_038247008.1">
    <property type="nucleotide sequence ID" value="NZ_BNER01000008.1"/>
</dbReference>
<dbReference type="EMBL" id="CCDP010000003">
    <property type="protein sequence ID" value="CDQ41937.1"/>
    <property type="molecule type" value="Genomic_DNA"/>
</dbReference>
<gene>
    <name evidence="1" type="ORF">BN990_04316</name>
</gene>